<protein>
    <recommendedName>
        <fullName evidence="2">phosphoribosylaminoimidazolesuccinocarboxamide synthase</fullName>
        <ecNumber evidence="2">6.3.2.6</ecNumber>
    </recommendedName>
    <alternativeName>
        <fullName evidence="7">SAICAR synthetase</fullName>
    </alternativeName>
</protein>
<dbReference type="GO" id="GO:0005524">
    <property type="term" value="F:ATP binding"/>
    <property type="evidence" value="ECO:0007669"/>
    <property type="project" value="UniProtKB-KW"/>
</dbReference>
<dbReference type="EMBL" id="UINC01142166">
    <property type="protein sequence ID" value="SVD30342.1"/>
    <property type="molecule type" value="Genomic_DNA"/>
</dbReference>
<dbReference type="EC" id="6.3.2.6" evidence="2"/>
<name>A0A382U8J9_9ZZZZ</name>
<dbReference type="PANTHER" id="PTHR43700:SF1">
    <property type="entry name" value="PHOSPHORIBOSYLAMINOIMIDAZOLE-SUCCINOCARBOXAMIDE SYNTHASE"/>
    <property type="match status" value="1"/>
</dbReference>
<dbReference type="GO" id="GO:0004639">
    <property type="term" value="F:phosphoribosylaminoimidazolesuccinocarboxamide synthase activity"/>
    <property type="evidence" value="ECO:0007669"/>
    <property type="project" value="UniProtKB-EC"/>
</dbReference>
<dbReference type="InterPro" id="IPR018236">
    <property type="entry name" value="SAICAR_synthetase_CS"/>
</dbReference>
<feature type="domain" description="SAICAR synthetase/ADE2 N-terminal" evidence="9">
    <location>
        <begin position="8"/>
        <end position="132"/>
    </location>
</feature>
<evidence type="ECO:0000256" key="6">
    <source>
        <dbReference type="ARBA" id="ARBA00022840"/>
    </source>
</evidence>
<comment type="catalytic activity">
    <reaction evidence="8">
        <text>5-amino-1-(5-phospho-D-ribosyl)imidazole-4-carboxylate + L-aspartate + ATP = (2S)-2-[5-amino-1-(5-phospho-beta-D-ribosyl)imidazole-4-carboxamido]succinate + ADP + phosphate + 2 H(+)</text>
        <dbReference type="Rhea" id="RHEA:22628"/>
        <dbReference type="ChEBI" id="CHEBI:15378"/>
        <dbReference type="ChEBI" id="CHEBI:29991"/>
        <dbReference type="ChEBI" id="CHEBI:30616"/>
        <dbReference type="ChEBI" id="CHEBI:43474"/>
        <dbReference type="ChEBI" id="CHEBI:58443"/>
        <dbReference type="ChEBI" id="CHEBI:77657"/>
        <dbReference type="ChEBI" id="CHEBI:456216"/>
        <dbReference type="EC" id="6.3.2.6"/>
    </reaction>
</comment>
<accession>A0A382U8J9</accession>
<evidence type="ECO:0000256" key="2">
    <source>
        <dbReference type="ARBA" id="ARBA00012217"/>
    </source>
</evidence>
<keyword evidence="6" id="KW-0067">ATP-binding</keyword>
<dbReference type="PANTHER" id="PTHR43700">
    <property type="entry name" value="PHOSPHORIBOSYLAMINOIMIDAZOLE-SUCCINOCARBOXAMIDE SYNTHASE"/>
    <property type="match status" value="1"/>
</dbReference>
<keyword evidence="4" id="KW-0547">Nucleotide-binding</keyword>
<dbReference type="SUPFAM" id="SSF56104">
    <property type="entry name" value="SAICAR synthase-like"/>
    <property type="match status" value="1"/>
</dbReference>
<dbReference type="Gene3D" id="3.30.470.20">
    <property type="entry name" value="ATP-grasp fold, B domain"/>
    <property type="match status" value="1"/>
</dbReference>
<dbReference type="Pfam" id="PF01259">
    <property type="entry name" value="SAICAR_synt"/>
    <property type="match status" value="1"/>
</dbReference>
<evidence type="ECO:0000256" key="1">
    <source>
        <dbReference type="ARBA" id="ARBA00004672"/>
    </source>
</evidence>
<dbReference type="InterPro" id="IPR028923">
    <property type="entry name" value="SAICAR_synt/ADE2_N"/>
</dbReference>
<evidence type="ECO:0000256" key="4">
    <source>
        <dbReference type="ARBA" id="ARBA00022741"/>
    </source>
</evidence>
<dbReference type="GO" id="GO:0006189">
    <property type="term" value="P:'de novo' IMP biosynthetic process"/>
    <property type="evidence" value="ECO:0007669"/>
    <property type="project" value="UniProtKB-UniPathway"/>
</dbReference>
<sequence length="132" mass="14882">MSGGTKRTGKVRDQYKFGDRVALITTDRQSAFDRVLASIPFKGQVLNLTSAWWFDQTKHIIPNHVISVPDPNVTLAKKCDVFPIEFVVRGYITGSTETSLWTVYNKGDRKYCGNDLPEGLVKNQKLDTNMLT</sequence>
<dbReference type="AlphaFoldDB" id="A0A382U8J9"/>
<dbReference type="PROSITE" id="PS01057">
    <property type="entry name" value="SAICAR_SYNTHETASE_1"/>
    <property type="match status" value="1"/>
</dbReference>
<reference evidence="10" key="1">
    <citation type="submission" date="2018-05" db="EMBL/GenBank/DDBJ databases">
        <authorList>
            <person name="Lanie J.A."/>
            <person name="Ng W.-L."/>
            <person name="Kazmierczak K.M."/>
            <person name="Andrzejewski T.M."/>
            <person name="Davidsen T.M."/>
            <person name="Wayne K.J."/>
            <person name="Tettelin H."/>
            <person name="Glass J.I."/>
            <person name="Rusch D."/>
            <person name="Podicherti R."/>
            <person name="Tsui H.-C.T."/>
            <person name="Winkler M.E."/>
        </authorList>
    </citation>
    <scope>NUCLEOTIDE SEQUENCE</scope>
</reference>
<dbReference type="FunFam" id="3.30.200.20:FF:000199">
    <property type="entry name" value="Phosphoribosylaminoimidazole-succinocarboxamide synthase"/>
    <property type="match status" value="1"/>
</dbReference>
<evidence type="ECO:0000256" key="8">
    <source>
        <dbReference type="ARBA" id="ARBA00048475"/>
    </source>
</evidence>
<evidence type="ECO:0000313" key="10">
    <source>
        <dbReference type="EMBL" id="SVD30342.1"/>
    </source>
</evidence>
<organism evidence="10">
    <name type="scientific">marine metagenome</name>
    <dbReference type="NCBI Taxonomy" id="408172"/>
    <lineage>
        <taxon>unclassified sequences</taxon>
        <taxon>metagenomes</taxon>
        <taxon>ecological metagenomes</taxon>
    </lineage>
</organism>
<evidence type="ECO:0000256" key="5">
    <source>
        <dbReference type="ARBA" id="ARBA00022755"/>
    </source>
</evidence>
<proteinExistence type="predicted"/>
<feature type="non-terminal residue" evidence="10">
    <location>
        <position position="132"/>
    </location>
</feature>
<dbReference type="Gene3D" id="3.30.200.20">
    <property type="entry name" value="Phosphorylase Kinase, domain 1"/>
    <property type="match status" value="1"/>
</dbReference>
<keyword evidence="5" id="KW-0658">Purine biosynthesis</keyword>
<evidence type="ECO:0000256" key="3">
    <source>
        <dbReference type="ARBA" id="ARBA00022598"/>
    </source>
</evidence>
<dbReference type="UniPathway" id="UPA00074">
    <property type="reaction ID" value="UER00131"/>
</dbReference>
<keyword evidence="3" id="KW-0436">Ligase</keyword>
<dbReference type="GO" id="GO:0005737">
    <property type="term" value="C:cytoplasm"/>
    <property type="evidence" value="ECO:0007669"/>
    <property type="project" value="TreeGrafter"/>
</dbReference>
<comment type="pathway">
    <text evidence="1">Purine metabolism; IMP biosynthesis via de novo pathway; 5-amino-1-(5-phospho-D-ribosyl)imidazole-4-carboxamide from 5-amino-1-(5-phospho-D-ribosyl)imidazole-4-carboxylate: step 1/2.</text>
</comment>
<evidence type="ECO:0000256" key="7">
    <source>
        <dbReference type="ARBA" id="ARBA00030409"/>
    </source>
</evidence>
<gene>
    <name evidence="10" type="ORF">METZ01_LOCUS383196</name>
</gene>
<evidence type="ECO:0000259" key="9">
    <source>
        <dbReference type="Pfam" id="PF01259"/>
    </source>
</evidence>